<dbReference type="STRING" id="301148.B4135_0421"/>
<gene>
    <name evidence="1" type="ORF">B4135_0421</name>
</gene>
<dbReference type="EMBL" id="LQYT01000135">
    <property type="protein sequence ID" value="KYD08740.1"/>
    <property type="molecule type" value="Genomic_DNA"/>
</dbReference>
<dbReference type="AlphaFoldDB" id="A0A150L914"/>
<protein>
    <submittedName>
        <fullName evidence="1">Uncharacterized protein</fullName>
    </submittedName>
</protein>
<proteinExistence type="predicted"/>
<sequence>MKKKPESNRLPKGDFRHIAFEFRFGKRFSGKIFLIPVDKQAKMPYSTKCPAKMIP</sequence>
<evidence type="ECO:0000313" key="2">
    <source>
        <dbReference type="Proteomes" id="UP000075683"/>
    </source>
</evidence>
<organism evidence="1 2">
    <name type="scientific">Caldibacillus debilis</name>
    <dbReference type="NCBI Taxonomy" id="301148"/>
    <lineage>
        <taxon>Bacteria</taxon>
        <taxon>Bacillati</taxon>
        <taxon>Bacillota</taxon>
        <taxon>Bacilli</taxon>
        <taxon>Bacillales</taxon>
        <taxon>Bacillaceae</taxon>
        <taxon>Caldibacillus</taxon>
    </lineage>
</organism>
<accession>A0A150L914</accession>
<dbReference type="Proteomes" id="UP000075683">
    <property type="component" value="Unassembled WGS sequence"/>
</dbReference>
<evidence type="ECO:0000313" key="1">
    <source>
        <dbReference type="EMBL" id="KYD08740.1"/>
    </source>
</evidence>
<name>A0A150L914_9BACI</name>
<reference evidence="1 2" key="1">
    <citation type="submission" date="2016-01" db="EMBL/GenBank/DDBJ databases">
        <title>Draft Genome Sequences of Seven Thermophilic Sporeformers Isolated from Foods.</title>
        <authorList>
            <person name="Berendsen E.M."/>
            <person name="Wells-Bennik M.H."/>
            <person name="Krawcyk A.O."/>
            <person name="De Jong A."/>
            <person name="Holsappel S."/>
            <person name="Eijlander R.T."/>
            <person name="Kuipers O.P."/>
        </authorList>
    </citation>
    <scope>NUCLEOTIDE SEQUENCE [LARGE SCALE GENOMIC DNA]</scope>
    <source>
        <strain evidence="1 2">B4135</strain>
    </source>
</reference>
<comment type="caution">
    <text evidence="1">The sequence shown here is derived from an EMBL/GenBank/DDBJ whole genome shotgun (WGS) entry which is preliminary data.</text>
</comment>